<feature type="compositionally biased region" description="Low complexity" evidence="1">
    <location>
        <begin position="517"/>
        <end position="533"/>
    </location>
</feature>
<feature type="compositionally biased region" description="Low complexity" evidence="1">
    <location>
        <begin position="247"/>
        <end position="264"/>
    </location>
</feature>
<name>A0A165C0W0_9APHY</name>
<sequence length="655" mass="71084">MASQFSNAGQPSDYVFVMVLVEDSRAMQAKWNDVRRHYLPLILESLRTVDMVEQMHIWWLTSSAASKPFTTSIQNAGYCHEIPEVKLGQQPDTAISTATIRRCLKIYANTGKQRYNNQHLIIVASSPLMSVNEGPGHMQTGIDPWLGTALALCQACIRLHLIVGPVFESRTFRDLFDRARYVQSLSEVSPWFAVDQSKFSVHLAGVSSQQASPPASTSPDTLSTASSPEIFTSSSLSLPPSPTHYVSSITSPRPSFSSSAGSRIEPLDIRPPELVSRTTADTLGIVSYLQRYHGLTKKRLNGGRGSKRAAAGDLRGIGPSRPILPRLDVPSVPYTLPTSPTHISVGAAAAENMVVSPTKRTSFMMDDRYSGSDRRPQTRDSSLPTSPQNMSDINPTSDSTAAALRSLESMTPRLTEFHTTSRPGMSATGRAQTGRPSSRSAELMHALAYHHAGSRNPVYAQTKLAGSPSALLTMNSVRPPHPLDRSYSYDGTPLPPSTSTPERQSMSYDSTPMVSQTSTPLPSPTATASTTPSDSVEDQPFIVTPEYEALVAARFAEAVRSGAMQASMTSSLSNALAFQQVPKTNHLQPDSYVSAHLPQQQATSPPISPAGYTPYQYFDLTSQTRTRTEWNGGQGYMQNTPSGSYGTSTSNWNSQ</sequence>
<organism evidence="2 3">
    <name type="scientific">Laetiporus sulphureus 93-53</name>
    <dbReference type="NCBI Taxonomy" id="1314785"/>
    <lineage>
        <taxon>Eukaryota</taxon>
        <taxon>Fungi</taxon>
        <taxon>Dikarya</taxon>
        <taxon>Basidiomycota</taxon>
        <taxon>Agaricomycotina</taxon>
        <taxon>Agaricomycetes</taxon>
        <taxon>Polyporales</taxon>
        <taxon>Laetiporus</taxon>
    </lineage>
</organism>
<evidence type="ECO:0000256" key="1">
    <source>
        <dbReference type="SAM" id="MobiDB-lite"/>
    </source>
</evidence>
<feature type="compositionally biased region" description="Polar residues" evidence="1">
    <location>
        <begin position="417"/>
        <end position="440"/>
    </location>
</feature>
<dbReference type="InParanoid" id="A0A165C0W0"/>
<feature type="region of interest" description="Disordered" evidence="1">
    <location>
        <begin position="416"/>
        <end position="440"/>
    </location>
</feature>
<accession>A0A165C0W0</accession>
<feature type="region of interest" description="Disordered" evidence="1">
    <location>
        <begin position="628"/>
        <end position="655"/>
    </location>
</feature>
<dbReference type="AlphaFoldDB" id="A0A165C0W0"/>
<dbReference type="EMBL" id="KV427657">
    <property type="protein sequence ID" value="KZT01999.1"/>
    <property type="molecule type" value="Genomic_DNA"/>
</dbReference>
<gene>
    <name evidence="2" type="ORF">LAESUDRAFT_445158</name>
</gene>
<feature type="compositionally biased region" description="Polar residues" evidence="1">
    <location>
        <begin position="379"/>
        <end position="400"/>
    </location>
</feature>
<proteinExistence type="predicted"/>
<feature type="region of interest" description="Disordered" evidence="1">
    <location>
        <begin position="359"/>
        <end position="400"/>
    </location>
</feature>
<dbReference type="Proteomes" id="UP000076871">
    <property type="component" value="Unassembled WGS sequence"/>
</dbReference>
<feature type="region of interest" description="Disordered" evidence="1">
    <location>
        <begin position="232"/>
        <end position="264"/>
    </location>
</feature>
<dbReference type="RefSeq" id="XP_040759739.1">
    <property type="nucleotide sequence ID" value="XM_040902487.1"/>
</dbReference>
<protein>
    <submittedName>
        <fullName evidence="2">Uncharacterized protein</fullName>
    </submittedName>
</protein>
<keyword evidence="3" id="KW-1185">Reference proteome</keyword>
<dbReference type="GeneID" id="63819518"/>
<evidence type="ECO:0000313" key="3">
    <source>
        <dbReference type="Proteomes" id="UP000076871"/>
    </source>
</evidence>
<evidence type="ECO:0000313" key="2">
    <source>
        <dbReference type="EMBL" id="KZT01999.1"/>
    </source>
</evidence>
<feature type="compositionally biased region" description="Polar residues" evidence="1">
    <location>
        <begin position="499"/>
        <end position="516"/>
    </location>
</feature>
<dbReference type="OrthoDB" id="3263163at2759"/>
<feature type="compositionally biased region" description="Basic and acidic residues" evidence="1">
    <location>
        <begin position="365"/>
        <end position="378"/>
    </location>
</feature>
<reference evidence="2 3" key="1">
    <citation type="journal article" date="2016" name="Mol. Biol. Evol.">
        <title>Comparative Genomics of Early-Diverging Mushroom-Forming Fungi Provides Insights into the Origins of Lignocellulose Decay Capabilities.</title>
        <authorList>
            <person name="Nagy L.G."/>
            <person name="Riley R."/>
            <person name="Tritt A."/>
            <person name="Adam C."/>
            <person name="Daum C."/>
            <person name="Floudas D."/>
            <person name="Sun H."/>
            <person name="Yadav J.S."/>
            <person name="Pangilinan J."/>
            <person name="Larsson K.H."/>
            <person name="Matsuura K."/>
            <person name="Barry K."/>
            <person name="Labutti K."/>
            <person name="Kuo R."/>
            <person name="Ohm R.A."/>
            <person name="Bhattacharya S.S."/>
            <person name="Shirouzu T."/>
            <person name="Yoshinaga Y."/>
            <person name="Martin F.M."/>
            <person name="Grigoriev I.V."/>
            <person name="Hibbett D.S."/>
        </authorList>
    </citation>
    <scope>NUCLEOTIDE SEQUENCE [LARGE SCALE GENOMIC DNA]</scope>
    <source>
        <strain evidence="2 3">93-53</strain>
    </source>
</reference>
<feature type="region of interest" description="Disordered" evidence="1">
    <location>
        <begin position="472"/>
        <end position="539"/>
    </location>
</feature>